<protein>
    <submittedName>
        <fullName evidence="2">Uncharacterized protein</fullName>
    </submittedName>
</protein>
<dbReference type="EMBL" id="CAUOFW020001618">
    <property type="protein sequence ID" value="CAK9146885.1"/>
    <property type="molecule type" value="Genomic_DNA"/>
</dbReference>
<keyword evidence="3" id="KW-1185">Reference proteome</keyword>
<feature type="region of interest" description="Disordered" evidence="1">
    <location>
        <begin position="65"/>
        <end position="87"/>
    </location>
</feature>
<sequence length="108" mass="12672">MSPKDDRNISRRRRMMVRANRNVTEKWPEQVGTSSVDGRADQNLVEGWSEQRMVRNRLGCHRRMIERSPEDNQGRSECRQKKTKKLSKDTWWSIEDGQEVIGTSPEGN</sequence>
<organism evidence="2 3">
    <name type="scientific">Ilex paraguariensis</name>
    <name type="common">yerba mate</name>
    <dbReference type="NCBI Taxonomy" id="185542"/>
    <lineage>
        <taxon>Eukaryota</taxon>
        <taxon>Viridiplantae</taxon>
        <taxon>Streptophyta</taxon>
        <taxon>Embryophyta</taxon>
        <taxon>Tracheophyta</taxon>
        <taxon>Spermatophyta</taxon>
        <taxon>Magnoliopsida</taxon>
        <taxon>eudicotyledons</taxon>
        <taxon>Gunneridae</taxon>
        <taxon>Pentapetalae</taxon>
        <taxon>asterids</taxon>
        <taxon>campanulids</taxon>
        <taxon>Aquifoliales</taxon>
        <taxon>Aquifoliaceae</taxon>
        <taxon>Ilex</taxon>
    </lineage>
</organism>
<evidence type="ECO:0000256" key="1">
    <source>
        <dbReference type="SAM" id="MobiDB-lite"/>
    </source>
</evidence>
<evidence type="ECO:0000313" key="3">
    <source>
        <dbReference type="Proteomes" id="UP001642360"/>
    </source>
</evidence>
<dbReference type="Proteomes" id="UP001642360">
    <property type="component" value="Unassembled WGS sequence"/>
</dbReference>
<evidence type="ECO:0000313" key="2">
    <source>
        <dbReference type="EMBL" id="CAK9146885.1"/>
    </source>
</evidence>
<gene>
    <name evidence="2" type="ORF">ILEXP_LOCUS14755</name>
</gene>
<proteinExistence type="predicted"/>
<reference evidence="2 3" key="1">
    <citation type="submission" date="2024-02" db="EMBL/GenBank/DDBJ databases">
        <authorList>
            <person name="Vignale AGUSTIN F."/>
            <person name="Sosa J E."/>
            <person name="Modenutti C."/>
        </authorList>
    </citation>
    <scope>NUCLEOTIDE SEQUENCE [LARGE SCALE GENOMIC DNA]</scope>
</reference>
<dbReference type="AlphaFoldDB" id="A0ABC8RPH7"/>
<feature type="compositionally biased region" description="Basic and acidic residues" evidence="1">
    <location>
        <begin position="65"/>
        <end position="80"/>
    </location>
</feature>
<accession>A0ABC8RPH7</accession>
<comment type="caution">
    <text evidence="2">The sequence shown here is derived from an EMBL/GenBank/DDBJ whole genome shotgun (WGS) entry which is preliminary data.</text>
</comment>
<name>A0ABC8RPH7_9AQUA</name>